<dbReference type="EMBL" id="CP031226">
    <property type="protein sequence ID" value="AXH59537.1"/>
    <property type="molecule type" value="Genomic_DNA"/>
</dbReference>
<keyword evidence="1" id="KW-0614">Plasmid</keyword>
<name>A0AAD0M687_PSEAV</name>
<organism evidence="1 2">
    <name type="scientific">Pseudomonas amygdali pv. lachrymans str. M301315</name>
    <dbReference type="NCBI Taxonomy" id="629260"/>
    <lineage>
        <taxon>Bacteria</taxon>
        <taxon>Pseudomonadati</taxon>
        <taxon>Pseudomonadota</taxon>
        <taxon>Gammaproteobacteria</taxon>
        <taxon>Pseudomonadales</taxon>
        <taxon>Pseudomonadaceae</taxon>
        <taxon>Pseudomonas</taxon>
        <taxon>Pseudomonas amygdali</taxon>
    </lineage>
</organism>
<geneLocation type="plasmid" evidence="2">
    <name>pmppla107</name>
</geneLocation>
<sequence length="194" mass="21606">MSQTSKKISLSQGLKFVERLTRLVNDEQNELTRQAQPVVVSFASEKSKVEERQTQVEAKLAEIESMFGALTTLRTAIGAKNSEIGLHSLLAQQAVLRSRKQGLENLIAAQTYQPNSIELSLVDEAVTRLERKDELPKISVKVLSGAKLEELTTQVRDIDRQIMVINDEVHRLNGTTQIDLELPTVIAEQIGLFA</sequence>
<accession>A0AAD0M687</accession>
<gene>
    <name evidence="1" type="ORF">PLA107_030385</name>
</gene>
<evidence type="ECO:0000313" key="2">
    <source>
        <dbReference type="Proteomes" id="UP000006426"/>
    </source>
</evidence>
<protein>
    <submittedName>
        <fullName evidence="1">Uncharacterized protein</fullName>
    </submittedName>
</protein>
<proteinExistence type="predicted"/>
<dbReference type="Proteomes" id="UP000006426">
    <property type="component" value="Plasmid pmppla107"/>
</dbReference>
<dbReference type="GeneID" id="39474275"/>
<dbReference type="AlphaFoldDB" id="A0AAD0M687"/>
<reference evidence="1 2" key="1">
    <citation type="journal article" date="2011" name="PLoS Pathog.">
        <title>Dynamic evolution of pathogenicity revealed by sequencing and comparative genomics of 19 Pseudomonas syringae isolates.</title>
        <authorList>
            <person name="Baltrus D.A."/>
            <person name="Nishimura M.T."/>
            <person name="Romanchuk A."/>
            <person name="Chang J.H."/>
            <person name="Mukhtar M.S."/>
            <person name="Cherkis K."/>
            <person name="Roach J."/>
            <person name="Grant S.R."/>
            <person name="Jones C.D."/>
            <person name="Dangl J.L."/>
        </authorList>
    </citation>
    <scope>NUCLEOTIDE SEQUENCE [LARGE SCALE GENOMIC DNA]</scope>
    <source>
        <strain evidence="1 2">M301315</strain>
    </source>
</reference>
<evidence type="ECO:0000313" key="1">
    <source>
        <dbReference type="EMBL" id="AXH59537.1"/>
    </source>
</evidence>
<dbReference type="RefSeq" id="WP_005742258.1">
    <property type="nucleotide sequence ID" value="NZ_CP031226.1"/>
</dbReference>